<reference evidence="1" key="1">
    <citation type="submission" date="2018-11" db="EMBL/GenBank/DDBJ databases">
        <authorList>
            <consortium name="Genoscope - CEA"/>
            <person name="William W."/>
        </authorList>
    </citation>
    <scope>NUCLEOTIDE SEQUENCE</scope>
</reference>
<dbReference type="AlphaFoldDB" id="A0A3P6DRP3"/>
<dbReference type="EMBL" id="LR031874">
    <property type="protein sequence ID" value="VDD24755.1"/>
    <property type="molecule type" value="Genomic_DNA"/>
</dbReference>
<organism evidence="1">
    <name type="scientific">Brassica oleracea</name>
    <name type="common">Wild cabbage</name>
    <dbReference type="NCBI Taxonomy" id="3712"/>
    <lineage>
        <taxon>Eukaryota</taxon>
        <taxon>Viridiplantae</taxon>
        <taxon>Streptophyta</taxon>
        <taxon>Embryophyta</taxon>
        <taxon>Tracheophyta</taxon>
        <taxon>Spermatophyta</taxon>
        <taxon>Magnoliopsida</taxon>
        <taxon>eudicotyledons</taxon>
        <taxon>Gunneridae</taxon>
        <taxon>Pentapetalae</taxon>
        <taxon>rosids</taxon>
        <taxon>malvids</taxon>
        <taxon>Brassicales</taxon>
        <taxon>Brassicaceae</taxon>
        <taxon>Brassiceae</taxon>
        <taxon>Brassica</taxon>
    </lineage>
</organism>
<protein>
    <submittedName>
        <fullName evidence="1">Uncharacterized protein</fullName>
    </submittedName>
</protein>
<name>A0A3P6DRP3_BRAOL</name>
<sequence length="338" mass="38167">MSWTQFCMDNRDSVNNEGDVDNSMGIGAISHYVELPRVAKEILVVTEWEAGLAFEMFQELPSKVVVKDLIDRGSQQNIFVISIVNSDKSRYVVKRRGANEGCKWFVRATRIRNSEAFSIRTYIKMHSCSRATSSTGIKKKATPRCVAAIVHSDYSGLFDTTTPKTLVGLVQRRLGVEVSYATVWRGKKQAVKDMRGSPQEGYKKVPSYLYMLEKVNPDSRTSLLLDGEKRFKYLFVALGASIEGFQYMRKVITVDATILKIVQGGGRDEVTLQFRKLHKFIQSLSLNSSIKSIGRGIHCVLCILIKVSMSRIGRNVISPVQDIGRMQQPDRQLENWLL</sequence>
<proteinExistence type="predicted"/>
<gene>
    <name evidence="1" type="ORF">BOLC2T10335H</name>
</gene>
<accession>A0A3P6DRP3</accession>
<dbReference type="PANTHER" id="PTHR31973:SF113">
    <property type="entry name" value="PROTEIN FAR1-RELATED SEQUENCE 5-LIKE"/>
    <property type="match status" value="1"/>
</dbReference>
<evidence type="ECO:0000313" key="1">
    <source>
        <dbReference type="EMBL" id="VDD24755.1"/>
    </source>
</evidence>
<dbReference type="PANTHER" id="PTHR31973">
    <property type="entry name" value="POLYPROTEIN, PUTATIVE-RELATED"/>
    <property type="match status" value="1"/>
</dbReference>